<dbReference type="EC" id="1.1.1.37" evidence="3"/>
<dbReference type="InterPro" id="IPR001557">
    <property type="entry name" value="L-lactate/malate_DH"/>
</dbReference>
<comment type="catalytic activity">
    <reaction evidence="7">
        <text>(S)-malate + NAD(+) = oxaloacetate + NADH + H(+)</text>
        <dbReference type="Rhea" id="RHEA:21432"/>
        <dbReference type="ChEBI" id="CHEBI:15378"/>
        <dbReference type="ChEBI" id="CHEBI:15589"/>
        <dbReference type="ChEBI" id="CHEBI:16452"/>
        <dbReference type="ChEBI" id="CHEBI:57540"/>
        <dbReference type="ChEBI" id="CHEBI:57945"/>
        <dbReference type="EC" id="1.1.1.37"/>
    </reaction>
</comment>
<dbReference type="PANTHER" id="PTHR43128:SF16">
    <property type="entry name" value="L-LACTATE DEHYDROGENASE"/>
    <property type="match status" value="1"/>
</dbReference>
<dbReference type="Pfam" id="PF02866">
    <property type="entry name" value="Ldh_1_C"/>
    <property type="match status" value="1"/>
</dbReference>
<evidence type="ECO:0000256" key="10">
    <source>
        <dbReference type="RuleBase" id="RU003369"/>
    </source>
</evidence>
<dbReference type="PANTHER" id="PTHR43128">
    <property type="entry name" value="L-2-HYDROXYCARBOXYLATE DEHYDROGENASE (NAD(P)(+))"/>
    <property type="match status" value="1"/>
</dbReference>
<keyword evidence="4" id="KW-0816">Tricarboxylic acid cycle</keyword>
<evidence type="ECO:0000256" key="4">
    <source>
        <dbReference type="ARBA" id="ARBA00022532"/>
    </source>
</evidence>
<evidence type="ECO:0000256" key="7">
    <source>
        <dbReference type="ARBA" id="ARBA00048313"/>
    </source>
</evidence>
<dbReference type="GO" id="GO:0006099">
    <property type="term" value="P:tricarboxylic acid cycle"/>
    <property type="evidence" value="ECO:0007669"/>
    <property type="project" value="UniProtKB-KW"/>
</dbReference>
<keyword evidence="6 9" id="KW-0520">NAD</keyword>
<feature type="binding site" evidence="9">
    <location>
        <position position="105"/>
    </location>
    <ligand>
        <name>NAD(+)</name>
        <dbReference type="ChEBI" id="CHEBI:57540"/>
    </ligand>
</feature>
<evidence type="ECO:0000256" key="9">
    <source>
        <dbReference type="PIRSR" id="PIRSR000102-3"/>
    </source>
</evidence>
<evidence type="ECO:0000313" key="14">
    <source>
        <dbReference type="Proteomes" id="UP001596406"/>
    </source>
</evidence>
<gene>
    <name evidence="13" type="ORF">ACFQHK_02405</name>
</gene>
<protein>
    <recommendedName>
        <fullName evidence="3">malate dehydrogenase</fullName>
        <ecNumber evidence="3">1.1.1.37</ecNumber>
    </recommendedName>
</protein>
<comment type="function">
    <text evidence="1">Catalyzes the reversible oxidation of malate to oxaloacetate.</text>
</comment>
<dbReference type="RefSeq" id="WP_304447060.1">
    <property type="nucleotide sequence ID" value="NZ_JARRAH010000001.1"/>
</dbReference>
<evidence type="ECO:0000256" key="8">
    <source>
        <dbReference type="PIRSR" id="PIRSR000102-1"/>
    </source>
</evidence>
<keyword evidence="14" id="KW-1185">Reference proteome</keyword>
<evidence type="ECO:0000313" key="13">
    <source>
        <dbReference type="EMBL" id="MFC6835357.1"/>
    </source>
</evidence>
<dbReference type="SUPFAM" id="SSF56327">
    <property type="entry name" value="LDH C-terminal domain-like"/>
    <property type="match status" value="1"/>
</dbReference>
<dbReference type="Pfam" id="PF00056">
    <property type="entry name" value="Ldh_1_N"/>
    <property type="match status" value="1"/>
</dbReference>
<dbReference type="InterPro" id="IPR036291">
    <property type="entry name" value="NAD(P)-bd_dom_sf"/>
</dbReference>
<dbReference type="InterPro" id="IPR001236">
    <property type="entry name" value="Lactate/malate_DH_N"/>
</dbReference>
<dbReference type="InterPro" id="IPR015955">
    <property type="entry name" value="Lactate_DH/Glyco_Ohase_4_C"/>
</dbReference>
<evidence type="ECO:0000256" key="3">
    <source>
        <dbReference type="ARBA" id="ARBA00012995"/>
    </source>
</evidence>
<feature type="binding site" evidence="9">
    <location>
        <position position="33"/>
    </location>
    <ligand>
        <name>NAD(+)</name>
        <dbReference type="ChEBI" id="CHEBI:57540"/>
    </ligand>
</feature>
<dbReference type="Gene3D" id="3.40.50.720">
    <property type="entry name" value="NAD(P)-binding Rossmann-like Domain"/>
    <property type="match status" value="1"/>
</dbReference>
<evidence type="ECO:0000256" key="5">
    <source>
        <dbReference type="ARBA" id="ARBA00023002"/>
    </source>
</evidence>
<evidence type="ECO:0000256" key="1">
    <source>
        <dbReference type="ARBA" id="ARBA00003966"/>
    </source>
</evidence>
<dbReference type="InterPro" id="IPR022383">
    <property type="entry name" value="Lactate/malate_DH_C"/>
</dbReference>
<feature type="domain" description="Lactate/malate dehydrogenase C-terminal" evidence="12">
    <location>
        <begin position="157"/>
        <end position="305"/>
    </location>
</feature>
<name>A0ABD5U4A9_9EURY</name>
<dbReference type="EMBL" id="JBHSXM010000001">
    <property type="protein sequence ID" value="MFC6835357.1"/>
    <property type="molecule type" value="Genomic_DNA"/>
</dbReference>
<dbReference type="AlphaFoldDB" id="A0ABD5U4A9"/>
<accession>A0ABD5U4A9</accession>
<comment type="caution">
    <text evidence="13">The sequence shown here is derived from an EMBL/GenBank/DDBJ whole genome shotgun (WGS) entry which is preliminary data.</text>
</comment>
<dbReference type="PIRSF" id="PIRSF000102">
    <property type="entry name" value="Lac_mal_DH"/>
    <property type="match status" value="1"/>
</dbReference>
<keyword evidence="5 10" id="KW-0560">Oxidoreductase</keyword>
<dbReference type="Proteomes" id="UP001596406">
    <property type="component" value="Unassembled WGS sequence"/>
</dbReference>
<dbReference type="PRINTS" id="PR00086">
    <property type="entry name" value="LLDHDRGNASE"/>
</dbReference>
<dbReference type="SUPFAM" id="SSF51735">
    <property type="entry name" value="NAD(P)-binding Rossmann-fold domains"/>
    <property type="match status" value="1"/>
</dbReference>
<reference evidence="13 14" key="1">
    <citation type="journal article" date="2019" name="Int. J. Syst. Evol. Microbiol.">
        <title>The Global Catalogue of Microorganisms (GCM) 10K type strain sequencing project: providing services to taxonomists for standard genome sequencing and annotation.</title>
        <authorList>
            <consortium name="The Broad Institute Genomics Platform"/>
            <consortium name="The Broad Institute Genome Sequencing Center for Infectious Disease"/>
            <person name="Wu L."/>
            <person name="Ma J."/>
        </authorList>
    </citation>
    <scope>NUCLEOTIDE SEQUENCE [LARGE SCALE GENOMIC DNA]</scope>
    <source>
        <strain evidence="13 14">PSRA2</strain>
    </source>
</reference>
<feature type="active site" description="Proton acceptor" evidence="8">
    <location>
        <position position="183"/>
    </location>
</feature>
<dbReference type="Gene3D" id="3.90.110.10">
    <property type="entry name" value="Lactate dehydrogenase/glycoside hydrolase, family 4, C-terminal"/>
    <property type="match status" value="1"/>
</dbReference>
<proteinExistence type="inferred from homology"/>
<feature type="domain" description="Lactate/malate dehydrogenase N-terminal" evidence="11">
    <location>
        <begin position="1"/>
        <end position="150"/>
    </location>
</feature>
<feature type="binding site" evidence="9">
    <location>
        <begin position="7"/>
        <end position="13"/>
    </location>
    <ligand>
        <name>NAD(+)</name>
        <dbReference type="ChEBI" id="CHEBI:57540"/>
    </ligand>
</feature>
<feature type="binding site" evidence="9">
    <location>
        <begin position="127"/>
        <end position="129"/>
    </location>
    <ligand>
        <name>NAD(+)</name>
        <dbReference type="ChEBI" id="CHEBI:57540"/>
    </ligand>
</feature>
<organism evidence="13 14">
    <name type="scientific">Halomarina ordinaria</name>
    <dbReference type="NCBI Taxonomy" id="3033939"/>
    <lineage>
        <taxon>Archaea</taxon>
        <taxon>Methanobacteriati</taxon>
        <taxon>Methanobacteriota</taxon>
        <taxon>Stenosarchaea group</taxon>
        <taxon>Halobacteria</taxon>
        <taxon>Halobacteriales</taxon>
        <taxon>Natronomonadaceae</taxon>
        <taxon>Halomarina</taxon>
    </lineage>
</organism>
<evidence type="ECO:0000259" key="11">
    <source>
        <dbReference type="Pfam" id="PF00056"/>
    </source>
</evidence>
<evidence type="ECO:0000256" key="6">
    <source>
        <dbReference type="ARBA" id="ARBA00023027"/>
    </source>
</evidence>
<comment type="similarity">
    <text evidence="2 10">Belongs to the LDH/MDH superfamily.</text>
</comment>
<evidence type="ECO:0000259" key="12">
    <source>
        <dbReference type="Pfam" id="PF02866"/>
    </source>
</evidence>
<sequence>MQVTVIGGAGTIGAATAYTLALDRPTLDVALCDVERDAARGDATDVTHARAHVAHPVGRSSGDRPGAVRAVDPGPGAIEDADVVVVAASGAGTQTGGRMAAIEANRAVVDEVAAWFPEHAPRPVVTVTNPLDRMNYRLFRRVGWERSRFVGYALSETARVADELARRHGTTAERVSCPVVGEHGEHIVPLFSRASVDGDPLDLSAEEREAVTEYARRIPYDVIDWRGARHSSRWVTARGVAALTGRLLDGGLDTPVGLSTPLDGEYGYEGVSLGVPVTLDADGIDAVHEWDLPADERAALDAAYEAVRATPE</sequence>
<evidence type="ECO:0000256" key="2">
    <source>
        <dbReference type="ARBA" id="ARBA00008104"/>
    </source>
</evidence>
<dbReference type="GO" id="GO:0030060">
    <property type="term" value="F:L-malate dehydrogenase (NAD+) activity"/>
    <property type="evidence" value="ECO:0007669"/>
    <property type="project" value="UniProtKB-EC"/>
</dbReference>